<evidence type="ECO:0000313" key="3">
    <source>
        <dbReference type="EMBL" id="KAJ7210729.1"/>
    </source>
</evidence>
<keyword evidence="2" id="KW-1133">Transmembrane helix</keyword>
<dbReference type="AlphaFoldDB" id="A0AAD6YAS8"/>
<keyword evidence="4" id="KW-1185">Reference proteome</keyword>
<protein>
    <submittedName>
        <fullName evidence="3">Uncharacterized protein</fullName>
    </submittedName>
</protein>
<sequence length="239" mass="26454">MSWTLWKLVASVFGAYERDGLPLDVGQEYTGYIPVHSPPKALRLRSCRPSMTVSVFAYRLFLLLLFFGTCVVDVFSAPRPSSTFNLGKRSYDTAMGTSHVYPENSASSSSTPSHSTWIHGIRQCDWRETGIQCTRHTLDINVALCPVHQVCASYVPVVPTTDNNNFDKVSDSAVPPHKRSKGKEKETQHGSASRDNEIRAVYTASADIITQLPATSGVFVLFFALLSLLTVHSLNRNQN</sequence>
<keyword evidence="2" id="KW-0812">Transmembrane</keyword>
<evidence type="ECO:0000256" key="2">
    <source>
        <dbReference type="SAM" id="Phobius"/>
    </source>
</evidence>
<keyword evidence="2" id="KW-0472">Membrane</keyword>
<feature type="compositionally biased region" description="Basic and acidic residues" evidence="1">
    <location>
        <begin position="183"/>
        <end position="194"/>
    </location>
</feature>
<feature type="transmembrane region" description="Helical" evidence="2">
    <location>
        <begin position="212"/>
        <end position="234"/>
    </location>
</feature>
<reference evidence="3" key="1">
    <citation type="submission" date="2023-03" db="EMBL/GenBank/DDBJ databases">
        <title>Massive genome expansion in bonnet fungi (Mycena s.s.) driven by repeated elements and novel gene families across ecological guilds.</title>
        <authorList>
            <consortium name="Lawrence Berkeley National Laboratory"/>
            <person name="Harder C.B."/>
            <person name="Miyauchi S."/>
            <person name="Viragh M."/>
            <person name="Kuo A."/>
            <person name="Thoen E."/>
            <person name="Andreopoulos B."/>
            <person name="Lu D."/>
            <person name="Skrede I."/>
            <person name="Drula E."/>
            <person name="Henrissat B."/>
            <person name="Morin E."/>
            <person name="Kohler A."/>
            <person name="Barry K."/>
            <person name="LaButti K."/>
            <person name="Morin E."/>
            <person name="Salamov A."/>
            <person name="Lipzen A."/>
            <person name="Mereny Z."/>
            <person name="Hegedus B."/>
            <person name="Baldrian P."/>
            <person name="Stursova M."/>
            <person name="Weitz H."/>
            <person name="Taylor A."/>
            <person name="Grigoriev I.V."/>
            <person name="Nagy L.G."/>
            <person name="Martin F."/>
            <person name="Kauserud H."/>
        </authorList>
    </citation>
    <scope>NUCLEOTIDE SEQUENCE</scope>
    <source>
        <strain evidence="3">9144</strain>
    </source>
</reference>
<accession>A0AAD6YAS8</accession>
<organism evidence="3 4">
    <name type="scientific">Mycena pura</name>
    <dbReference type="NCBI Taxonomy" id="153505"/>
    <lineage>
        <taxon>Eukaryota</taxon>
        <taxon>Fungi</taxon>
        <taxon>Dikarya</taxon>
        <taxon>Basidiomycota</taxon>
        <taxon>Agaricomycotina</taxon>
        <taxon>Agaricomycetes</taxon>
        <taxon>Agaricomycetidae</taxon>
        <taxon>Agaricales</taxon>
        <taxon>Marasmiineae</taxon>
        <taxon>Mycenaceae</taxon>
        <taxon>Mycena</taxon>
    </lineage>
</organism>
<comment type="caution">
    <text evidence="3">The sequence shown here is derived from an EMBL/GenBank/DDBJ whole genome shotgun (WGS) entry which is preliminary data.</text>
</comment>
<feature type="region of interest" description="Disordered" evidence="1">
    <location>
        <begin position="165"/>
        <end position="194"/>
    </location>
</feature>
<proteinExistence type="predicted"/>
<name>A0AAD6YAS8_9AGAR</name>
<evidence type="ECO:0000256" key="1">
    <source>
        <dbReference type="SAM" id="MobiDB-lite"/>
    </source>
</evidence>
<feature type="transmembrane region" description="Helical" evidence="2">
    <location>
        <begin position="56"/>
        <end position="75"/>
    </location>
</feature>
<dbReference type="EMBL" id="JARJCW010000027">
    <property type="protein sequence ID" value="KAJ7210729.1"/>
    <property type="molecule type" value="Genomic_DNA"/>
</dbReference>
<evidence type="ECO:0000313" key="4">
    <source>
        <dbReference type="Proteomes" id="UP001219525"/>
    </source>
</evidence>
<gene>
    <name evidence="3" type="ORF">GGX14DRAFT_565344</name>
</gene>
<dbReference type="Proteomes" id="UP001219525">
    <property type="component" value="Unassembled WGS sequence"/>
</dbReference>